<sequence length="739" mass="84875">MTVRMRAMLLVIILMLSLSAIFLFAGNYFNEKYLDYSFRRFDSQLARSFGLSVSETERKYFNAAHALLQRDKVLSAFLAGDREKLFLELVPLYREMTREDPFFHVMHFIDKNGVTVLRMHRPDFHGDNLTDVRPLVRLMNRTRERLSGFEPGRHGIYYRVMIPIFSGGEYEGMLDLGLNADFVIEAVSKHFQFKSALFLNKSYAGVINNREEMIGAGNYYITGTDDPVFLTLGTDFTPGREMLLKKIDGAYYSFHTAYELREYDDAPFAYLVVVQNIDAEVQDYRNARFYLVLVVFAFLILAAAILHYSFRVMLREIEEGKKTLSAQQRTDTLTGLPNRNALLSDLEWASGSVMILINIDRFKEVNEVFGIGAGDQVLKEYSVCLREYISSFESINPEITGEHTLYRLGRDEFVILLNTKTELAEKIADYISNRTDSEIIDYQGIEISISVSIGISGNREKPLQSSDIALKISRERKRAYMHFDESMELSQHQSNNFFWLNKVKQAIKEDRIVPYFQGIMDNRTGEIRKYECLIRMLEADGSVVSPGMFLPIIKKTKLYPQLTKIMLRKSVEHFNGGGKEFSINISTEDILNKDIVHYIQNLLKETCTARNVIFEILETDNIGNYEEIREFISEVKSLGCKVAIDDFGTGYSNFTHLMNLDFDYLKIDGSLIQNIHRDEYTNRLVKSIAGFAGGMKIETVAEFVSSQEIFDAVNELGIDYSQGFFIAKPRPDTKPDDFT</sequence>
<dbReference type="InterPro" id="IPR035919">
    <property type="entry name" value="EAL_sf"/>
</dbReference>
<dbReference type="RefSeq" id="WP_128466931.1">
    <property type="nucleotide sequence ID" value="NZ_CP035108.1"/>
</dbReference>
<gene>
    <name evidence="4" type="ORF">EP073_09600</name>
</gene>
<dbReference type="KEGG" id="gtl:EP073_09600"/>
<dbReference type="AlphaFoldDB" id="A0A410K012"/>
<dbReference type="SMART" id="SM00052">
    <property type="entry name" value="EAL"/>
    <property type="match status" value="1"/>
</dbReference>
<keyword evidence="1" id="KW-0812">Transmembrane</keyword>
<dbReference type="InterPro" id="IPR001633">
    <property type="entry name" value="EAL_dom"/>
</dbReference>
<dbReference type="SUPFAM" id="SSF55073">
    <property type="entry name" value="Nucleotide cyclase"/>
    <property type="match status" value="1"/>
</dbReference>
<dbReference type="InterPro" id="IPR043128">
    <property type="entry name" value="Rev_trsase/Diguanyl_cyclase"/>
</dbReference>
<keyword evidence="5" id="KW-1185">Reference proteome</keyword>
<keyword evidence="1" id="KW-1133">Transmembrane helix</keyword>
<evidence type="ECO:0000259" key="2">
    <source>
        <dbReference type="PROSITE" id="PS50883"/>
    </source>
</evidence>
<dbReference type="CDD" id="cd01949">
    <property type="entry name" value="GGDEF"/>
    <property type="match status" value="1"/>
</dbReference>
<dbReference type="SUPFAM" id="SSF103190">
    <property type="entry name" value="Sensory domain-like"/>
    <property type="match status" value="1"/>
</dbReference>
<accession>A0A410K012</accession>
<proteinExistence type="predicted"/>
<dbReference type="InterPro" id="IPR029150">
    <property type="entry name" value="dCache_3"/>
</dbReference>
<dbReference type="Pfam" id="PF14827">
    <property type="entry name" value="dCache_3"/>
    <property type="match status" value="1"/>
</dbReference>
<name>A0A410K012_9BACT</name>
<dbReference type="Proteomes" id="UP000287502">
    <property type="component" value="Chromosome"/>
</dbReference>
<dbReference type="CDD" id="cd01948">
    <property type="entry name" value="EAL"/>
    <property type="match status" value="1"/>
</dbReference>
<dbReference type="GO" id="GO:0071111">
    <property type="term" value="F:cyclic-guanylate-specific phosphodiesterase activity"/>
    <property type="evidence" value="ECO:0007669"/>
    <property type="project" value="InterPro"/>
</dbReference>
<dbReference type="PROSITE" id="PS50887">
    <property type="entry name" value="GGDEF"/>
    <property type="match status" value="1"/>
</dbReference>
<evidence type="ECO:0000259" key="3">
    <source>
        <dbReference type="PROSITE" id="PS50887"/>
    </source>
</evidence>
<reference evidence="4 5" key="1">
    <citation type="submission" date="2019-01" db="EMBL/GenBank/DDBJ databases">
        <title>Geovibrio thiophilus DSM 11263, complete genome.</title>
        <authorList>
            <person name="Spring S."/>
            <person name="Bunk B."/>
            <person name="Sproer C."/>
        </authorList>
    </citation>
    <scope>NUCLEOTIDE SEQUENCE [LARGE SCALE GENOMIC DNA]</scope>
    <source>
        <strain evidence="4 5">DSM 11263</strain>
    </source>
</reference>
<protein>
    <submittedName>
        <fullName evidence="4">EAL domain-containing protein</fullName>
    </submittedName>
</protein>
<dbReference type="PANTHER" id="PTHR33121:SF71">
    <property type="entry name" value="OXYGEN SENSOR PROTEIN DOSP"/>
    <property type="match status" value="1"/>
</dbReference>
<dbReference type="Pfam" id="PF00990">
    <property type="entry name" value="GGDEF"/>
    <property type="match status" value="1"/>
</dbReference>
<keyword evidence="1" id="KW-0472">Membrane</keyword>
<dbReference type="NCBIfam" id="TIGR00254">
    <property type="entry name" value="GGDEF"/>
    <property type="match status" value="1"/>
</dbReference>
<evidence type="ECO:0000256" key="1">
    <source>
        <dbReference type="SAM" id="Phobius"/>
    </source>
</evidence>
<organism evidence="4 5">
    <name type="scientific">Geovibrio thiophilus</name>
    <dbReference type="NCBI Taxonomy" id="139438"/>
    <lineage>
        <taxon>Bacteria</taxon>
        <taxon>Pseudomonadati</taxon>
        <taxon>Deferribacterota</taxon>
        <taxon>Deferribacteres</taxon>
        <taxon>Deferribacterales</taxon>
        <taxon>Geovibrionaceae</taxon>
        <taxon>Geovibrio</taxon>
    </lineage>
</organism>
<dbReference type="InterPro" id="IPR029787">
    <property type="entry name" value="Nucleotide_cyclase"/>
</dbReference>
<dbReference type="Gene3D" id="3.20.20.450">
    <property type="entry name" value="EAL domain"/>
    <property type="match status" value="1"/>
</dbReference>
<evidence type="ECO:0000313" key="4">
    <source>
        <dbReference type="EMBL" id="QAR33645.1"/>
    </source>
</evidence>
<dbReference type="InterPro" id="IPR050706">
    <property type="entry name" value="Cyclic-di-GMP_PDE-like"/>
</dbReference>
<feature type="domain" description="EAL" evidence="2">
    <location>
        <begin position="496"/>
        <end position="739"/>
    </location>
</feature>
<feature type="transmembrane region" description="Helical" evidence="1">
    <location>
        <begin position="289"/>
        <end position="310"/>
    </location>
</feature>
<dbReference type="InterPro" id="IPR000160">
    <property type="entry name" value="GGDEF_dom"/>
</dbReference>
<dbReference type="SUPFAM" id="SSF141868">
    <property type="entry name" value="EAL domain-like"/>
    <property type="match status" value="1"/>
</dbReference>
<dbReference type="PROSITE" id="PS50883">
    <property type="entry name" value="EAL"/>
    <property type="match status" value="1"/>
</dbReference>
<dbReference type="SMART" id="SM00267">
    <property type="entry name" value="GGDEF"/>
    <property type="match status" value="1"/>
</dbReference>
<feature type="domain" description="GGDEF" evidence="3">
    <location>
        <begin position="350"/>
        <end position="485"/>
    </location>
</feature>
<dbReference type="OrthoDB" id="9790732at2"/>
<evidence type="ECO:0000313" key="5">
    <source>
        <dbReference type="Proteomes" id="UP000287502"/>
    </source>
</evidence>
<dbReference type="EMBL" id="CP035108">
    <property type="protein sequence ID" value="QAR33645.1"/>
    <property type="molecule type" value="Genomic_DNA"/>
</dbReference>
<dbReference type="PANTHER" id="PTHR33121">
    <property type="entry name" value="CYCLIC DI-GMP PHOSPHODIESTERASE PDEF"/>
    <property type="match status" value="1"/>
</dbReference>
<dbReference type="Gene3D" id="3.30.70.270">
    <property type="match status" value="1"/>
</dbReference>
<dbReference type="Pfam" id="PF00563">
    <property type="entry name" value="EAL"/>
    <property type="match status" value="1"/>
</dbReference>
<dbReference type="InterPro" id="IPR029151">
    <property type="entry name" value="Sensor-like_sf"/>
</dbReference>